<evidence type="ECO:0000313" key="7">
    <source>
        <dbReference type="Proteomes" id="UP001501710"/>
    </source>
</evidence>
<dbReference type="SUPFAM" id="SSF55846">
    <property type="entry name" value="N-acetylmuramoyl-L-alanine amidase-like"/>
    <property type="match status" value="1"/>
</dbReference>
<evidence type="ECO:0000256" key="1">
    <source>
        <dbReference type="ARBA" id="ARBA00007553"/>
    </source>
</evidence>
<sequence>MCSGGATMAVGSALLSSVAVPFPASAQVMPPIHDRAEWQARPPKVAATVLDRAPDNIVVHHTASPNSADQSLEHAFELSRSIQSFHMDDRGWDDIGQQLTISRGGHLLEGRNRTLEAIGTRRHVMGAHTLGHNDHTIGVENEGTYMTEEPTDELWTQLVATCAWLCDVYQLDPHTAIVGHRDYNQTACPGDTLYALLPELRDQVVGRPGRRRAASAPVEPSGLPGPRHTFDHGPALGSGELTRQPHRPGPAHRRDRGA</sequence>
<feature type="region of interest" description="Disordered" evidence="2">
    <location>
        <begin position="207"/>
        <end position="258"/>
    </location>
</feature>
<protein>
    <recommendedName>
        <fullName evidence="8">N-acetylmuramoyl-L-alanine amidase</fullName>
    </recommendedName>
</protein>
<keyword evidence="3" id="KW-0732">Signal</keyword>
<dbReference type="SMART" id="SM00701">
    <property type="entry name" value="PGRP"/>
    <property type="match status" value="1"/>
</dbReference>
<dbReference type="InterPro" id="IPR006619">
    <property type="entry name" value="PGRP_domain_met/bac"/>
</dbReference>
<dbReference type="InterPro" id="IPR002502">
    <property type="entry name" value="Amidase_domain"/>
</dbReference>
<comment type="caution">
    <text evidence="6">The sequence shown here is derived from an EMBL/GenBank/DDBJ whole genome shotgun (WGS) entry which is preliminary data.</text>
</comment>
<evidence type="ECO:0000256" key="3">
    <source>
        <dbReference type="SAM" id="SignalP"/>
    </source>
</evidence>
<feature type="compositionally biased region" description="Basic residues" evidence="2">
    <location>
        <begin position="244"/>
        <end position="258"/>
    </location>
</feature>
<dbReference type="InterPro" id="IPR036505">
    <property type="entry name" value="Amidase/PGRP_sf"/>
</dbReference>
<dbReference type="PANTHER" id="PTHR11022">
    <property type="entry name" value="PEPTIDOGLYCAN RECOGNITION PROTEIN"/>
    <property type="match status" value="1"/>
</dbReference>
<gene>
    <name evidence="6" type="ORF">GCM10022254_16260</name>
</gene>
<evidence type="ECO:0008006" key="8">
    <source>
        <dbReference type="Google" id="ProtNLM"/>
    </source>
</evidence>
<dbReference type="Gene3D" id="3.40.80.10">
    <property type="entry name" value="Peptidoglycan recognition protein-like"/>
    <property type="match status" value="1"/>
</dbReference>
<feature type="chain" id="PRO_5046416515" description="N-acetylmuramoyl-L-alanine amidase" evidence="3">
    <location>
        <begin position="27"/>
        <end position="258"/>
    </location>
</feature>
<evidence type="ECO:0000259" key="4">
    <source>
        <dbReference type="SMART" id="SM00644"/>
    </source>
</evidence>
<reference evidence="7" key="1">
    <citation type="journal article" date="2019" name="Int. J. Syst. Evol. Microbiol.">
        <title>The Global Catalogue of Microorganisms (GCM) 10K type strain sequencing project: providing services to taxonomists for standard genome sequencing and annotation.</title>
        <authorList>
            <consortium name="The Broad Institute Genomics Platform"/>
            <consortium name="The Broad Institute Genome Sequencing Center for Infectious Disease"/>
            <person name="Wu L."/>
            <person name="Ma J."/>
        </authorList>
    </citation>
    <scope>NUCLEOTIDE SEQUENCE [LARGE SCALE GENOMIC DNA]</scope>
    <source>
        <strain evidence="7">JCM 17440</strain>
    </source>
</reference>
<accession>A0ABP8BW31</accession>
<feature type="signal peptide" evidence="3">
    <location>
        <begin position="1"/>
        <end position="26"/>
    </location>
</feature>
<name>A0ABP8BW31_9ACTN</name>
<evidence type="ECO:0000256" key="2">
    <source>
        <dbReference type="SAM" id="MobiDB-lite"/>
    </source>
</evidence>
<dbReference type="InterPro" id="IPR015510">
    <property type="entry name" value="PGRP"/>
</dbReference>
<feature type="domain" description="Peptidoglycan recognition protein family" evidence="5">
    <location>
        <begin position="30"/>
        <end position="184"/>
    </location>
</feature>
<organism evidence="6 7">
    <name type="scientific">Actinomadura meridiana</name>
    <dbReference type="NCBI Taxonomy" id="559626"/>
    <lineage>
        <taxon>Bacteria</taxon>
        <taxon>Bacillati</taxon>
        <taxon>Actinomycetota</taxon>
        <taxon>Actinomycetes</taxon>
        <taxon>Streptosporangiales</taxon>
        <taxon>Thermomonosporaceae</taxon>
        <taxon>Actinomadura</taxon>
    </lineage>
</organism>
<evidence type="ECO:0000259" key="5">
    <source>
        <dbReference type="SMART" id="SM00701"/>
    </source>
</evidence>
<keyword evidence="7" id="KW-1185">Reference proteome</keyword>
<dbReference type="SMART" id="SM00644">
    <property type="entry name" value="Ami_2"/>
    <property type="match status" value="1"/>
</dbReference>
<dbReference type="EMBL" id="BAABAS010000004">
    <property type="protein sequence ID" value="GAA4227767.1"/>
    <property type="molecule type" value="Genomic_DNA"/>
</dbReference>
<dbReference type="Pfam" id="PF01510">
    <property type="entry name" value="Amidase_2"/>
    <property type="match status" value="1"/>
</dbReference>
<dbReference type="PANTHER" id="PTHR11022:SF41">
    <property type="entry name" value="PEPTIDOGLYCAN-RECOGNITION PROTEIN LC-RELATED"/>
    <property type="match status" value="1"/>
</dbReference>
<feature type="domain" description="N-acetylmuramoyl-L-alanine amidase" evidence="4">
    <location>
        <begin position="47"/>
        <end position="190"/>
    </location>
</feature>
<dbReference type="CDD" id="cd06583">
    <property type="entry name" value="PGRP"/>
    <property type="match status" value="1"/>
</dbReference>
<dbReference type="Proteomes" id="UP001501710">
    <property type="component" value="Unassembled WGS sequence"/>
</dbReference>
<comment type="similarity">
    <text evidence="1">Belongs to the N-acetylmuramoyl-L-alanine amidase 2 family.</text>
</comment>
<proteinExistence type="inferred from homology"/>
<evidence type="ECO:0000313" key="6">
    <source>
        <dbReference type="EMBL" id="GAA4227767.1"/>
    </source>
</evidence>